<keyword evidence="4" id="KW-1185">Reference proteome</keyword>
<comment type="caution">
    <text evidence="2">The sequence shown here is derived from an EMBL/GenBank/DDBJ whole genome shotgun (WGS) entry which is preliminary data.</text>
</comment>
<protein>
    <submittedName>
        <fullName evidence="2">Uncharacterized protein</fullName>
    </submittedName>
</protein>
<evidence type="ECO:0000313" key="2">
    <source>
        <dbReference type="EMBL" id="MDN4572574.1"/>
    </source>
</evidence>
<proteinExistence type="predicted"/>
<organism evidence="2 5">
    <name type="scientific">Pandoraea cepalis</name>
    <dbReference type="NCBI Taxonomy" id="2508294"/>
    <lineage>
        <taxon>Bacteria</taxon>
        <taxon>Pseudomonadati</taxon>
        <taxon>Pseudomonadota</taxon>
        <taxon>Betaproteobacteria</taxon>
        <taxon>Burkholderiales</taxon>
        <taxon>Burkholderiaceae</taxon>
        <taxon>Pandoraea</taxon>
    </lineage>
</organism>
<dbReference type="Proteomes" id="UP001172788">
    <property type="component" value="Unassembled WGS sequence"/>
</dbReference>
<dbReference type="Proteomes" id="UP001172791">
    <property type="component" value="Unassembled WGS sequence"/>
</dbReference>
<evidence type="ECO:0000313" key="4">
    <source>
        <dbReference type="Proteomes" id="UP001172788"/>
    </source>
</evidence>
<evidence type="ECO:0000313" key="5">
    <source>
        <dbReference type="Proteomes" id="UP001172791"/>
    </source>
</evidence>
<accession>A0AAW7MII8</accession>
<reference evidence="2" key="1">
    <citation type="submission" date="2018-04" db="EMBL/GenBank/DDBJ databases">
        <authorList>
            <person name="Jy Z."/>
        </authorList>
    </citation>
    <scope>NUCLEOTIDE SEQUENCE</scope>
    <source>
        <strain evidence="3">AS13</strain>
        <strain evidence="2">LA18</strain>
    </source>
</reference>
<sequence>MATPLPYRTGQSMPAKRAALPNPHGEPDCETDVSRNKTPILGRHPPQSLASPSHLRRPTTPGEPLAPTSPHENPASDDVLQRRRRDTLEF</sequence>
<dbReference type="EMBL" id="QAIC01000029">
    <property type="protein sequence ID" value="MDN4572574.1"/>
    <property type="molecule type" value="Genomic_DNA"/>
</dbReference>
<dbReference type="EMBL" id="QAID01000029">
    <property type="protein sequence ID" value="MDN4576988.1"/>
    <property type="molecule type" value="Genomic_DNA"/>
</dbReference>
<name>A0AAW7MII8_9BURK</name>
<evidence type="ECO:0000313" key="3">
    <source>
        <dbReference type="EMBL" id="MDN4576988.1"/>
    </source>
</evidence>
<gene>
    <name evidence="2" type="ORF">DBA34_04755</name>
    <name evidence="3" type="ORF">DBB29_02465</name>
</gene>
<evidence type="ECO:0000256" key="1">
    <source>
        <dbReference type="SAM" id="MobiDB-lite"/>
    </source>
</evidence>
<feature type="region of interest" description="Disordered" evidence="1">
    <location>
        <begin position="1"/>
        <end position="90"/>
    </location>
</feature>
<dbReference type="AlphaFoldDB" id="A0AAW7MII8"/>